<evidence type="ECO:0000313" key="2">
    <source>
        <dbReference type="Proteomes" id="UP000006462"/>
    </source>
</evidence>
<keyword evidence="2" id="KW-1185">Reference proteome</keyword>
<proteinExistence type="predicted"/>
<dbReference type="Proteomes" id="UP000006462">
    <property type="component" value="Unassembled WGS sequence"/>
</dbReference>
<comment type="caution">
    <text evidence="1">The sequence shown here is derived from an EMBL/GenBank/DDBJ whole genome shotgun (WGS) entry which is preliminary data.</text>
</comment>
<name>A0ABP2HVJ7_9BACT</name>
<accession>A0ABP2HVJ7</accession>
<evidence type="ECO:0000313" key="1">
    <source>
        <dbReference type="EMBL" id="EFB91091.1"/>
    </source>
</evidence>
<protein>
    <submittedName>
        <fullName evidence="1">Uncharacterized protein</fullName>
    </submittedName>
</protein>
<organism evidence="1 2">
    <name type="scientific">Pyramidobacter piscolens W5455</name>
    <dbReference type="NCBI Taxonomy" id="352165"/>
    <lineage>
        <taxon>Bacteria</taxon>
        <taxon>Thermotogati</taxon>
        <taxon>Synergistota</taxon>
        <taxon>Synergistia</taxon>
        <taxon>Synergistales</taxon>
        <taxon>Dethiosulfovibrionaceae</taxon>
        <taxon>Pyramidobacter</taxon>
    </lineage>
</organism>
<gene>
    <name evidence="1" type="ORF">HMPREF7215_0684</name>
</gene>
<sequence length="44" mass="5516">MLFLPVLNYPLIFFKLRTYKELTQTGQFYYHEWQNNVVFLYLHS</sequence>
<dbReference type="EMBL" id="ADFP01000051">
    <property type="protein sequence ID" value="EFB91091.1"/>
    <property type="molecule type" value="Genomic_DNA"/>
</dbReference>
<reference evidence="1 2" key="1">
    <citation type="submission" date="2009-12" db="EMBL/GenBank/DDBJ databases">
        <authorList>
            <person name="Shrivastava S."/>
            <person name="Madupu R."/>
            <person name="Durkin A.S."/>
            <person name="Torralba M."/>
            <person name="Methe B."/>
            <person name="Sutton G.G."/>
            <person name="Strausberg R.L."/>
            <person name="Nelson K.E."/>
        </authorList>
    </citation>
    <scope>NUCLEOTIDE SEQUENCE [LARGE SCALE GENOMIC DNA]</scope>
    <source>
        <strain evidence="1 2">W5455</strain>
    </source>
</reference>